<feature type="domain" description="Acyl-CoA dehydrogenase/oxidase N-terminal" evidence="9">
    <location>
        <begin position="6"/>
        <end position="123"/>
    </location>
</feature>
<comment type="similarity">
    <text evidence="2 6">Belongs to the acyl-CoA dehydrogenase family.</text>
</comment>
<feature type="domain" description="Acyl-CoA dehydrogenase/oxidase C-terminal" evidence="7">
    <location>
        <begin position="234"/>
        <end position="407"/>
    </location>
</feature>
<dbReference type="SUPFAM" id="SSF56645">
    <property type="entry name" value="Acyl-CoA dehydrogenase NM domain-like"/>
    <property type="match status" value="1"/>
</dbReference>
<dbReference type="InterPro" id="IPR006091">
    <property type="entry name" value="Acyl-CoA_Oxase/DH_mid-dom"/>
</dbReference>
<evidence type="ECO:0000256" key="3">
    <source>
        <dbReference type="ARBA" id="ARBA00022630"/>
    </source>
</evidence>
<dbReference type="STRING" id="1782.AWC18_11935"/>
<evidence type="ECO:0000259" key="8">
    <source>
        <dbReference type="Pfam" id="PF02770"/>
    </source>
</evidence>
<dbReference type="Pfam" id="PF00441">
    <property type="entry name" value="Acyl-CoA_dh_1"/>
    <property type="match status" value="1"/>
</dbReference>
<name>A0A1X1ZAM1_MYCNO</name>
<comment type="caution">
    <text evidence="10">The sequence shown here is derived from an EMBL/GenBank/DDBJ whole genome shotgun (WGS) entry which is preliminary data.</text>
</comment>
<proteinExistence type="inferred from homology"/>
<keyword evidence="3 6" id="KW-0285">Flavoprotein</keyword>
<dbReference type="InterPro" id="IPR009100">
    <property type="entry name" value="AcylCoA_DH/oxidase_NM_dom_sf"/>
</dbReference>
<evidence type="ECO:0000313" key="11">
    <source>
        <dbReference type="Proteomes" id="UP000193108"/>
    </source>
</evidence>
<dbReference type="InterPro" id="IPR036250">
    <property type="entry name" value="AcylCo_DH-like_C"/>
</dbReference>
<dbReference type="PANTHER" id="PTHR43292">
    <property type="entry name" value="ACYL-COA DEHYDROGENASE"/>
    <property type="match status" value="1"/>
</dbReference>
<dbReference type="InterPro" id="IPR037069">
    <property type="entry name" value="AcylCoA_DH/ox_N_sf"/>
</dbReference>
<dbReference type="GO" id="GO:0005886">
    <property type="term" value="C:plasma membrane"/>
    <property type="evidence" value="ECO:0007669"/>
    <property type="project" value="TreeGrafter"/>
</dbReference>
<sequence>MDLLWSEEDRAFQAEVREFLDQKLTPELRRAGRLMTSVYADHEASMAWQAILHERGWAAPAWPVEHGGCDWTLTQHYIFSRESTLAGAPSLSPMGIRMVAHAIVRYGTEAQKDYFLPRILTGEVFFCQGYSEPEAGSDLAALSMAATVDGDDLVCTGSKIWTTHAGEANWMFALVRTSRTAKKQQGITFVLIDMTSPGIEIRPLVMTSGEEIQNQVFFDEVRVPKTNVIGEIDNGWTVAKYLLEFERGGGAVAPGLQVMAEEIATAAMSQPGPGGGALADDDAFTRKLADARIRAEVLEILEYQVLAAVAEGRNPGASSSMLKILGTELSQELTALALEAAGPRGRIYQPHVTAPGGPIADYEPPADGYASGEPWQAVAPLHYFNDRAGSIYAGSNEIQRNILAKAALGL</sequence>
<evidence type="ECO:0000259" key="9">
    <source>
        <dbReference type="Pfam" id="PF02771"/>
    </source>
</evidence>
<reference evidence="10 11" key="1">
    <citation type="submission" date="2016-01" db="EMBL/GenBank/DDBJ databases">
        <title>The new phylogeny of the genus Mycobacterium.</title>
        <authorList>
            <person name="Tarcisio F."/>
            <person name="Conor M."/>
            <person name="Antonella G."/>
            <person name="Elisabetta G."/>
            <person name="Giulia F.S."/>
            <person name="Sara T."/>
            <person name="Anna F."/>
            <person name="Clotilde B."/>
            <person name="Roberto B."/>
            <person name="Veronica D.S."/>
            <person name="Fabio R."/>
            <person name="Monica P."/>
            <person name="Olivier J."/>
            <person name="Enrico T."/>
            <person name="Nicola S."/>
        </authorList>
    </citation>
    <scope>NUCLEOTIDE SEQUENCE [LARGE SCALE GENOMIC DNA]</scope>
    <source>
        <strain evidence="10 11">DSM 44164</strain>
    </source>
</reference>
<accession>A0A1X1ZAM1</accession>
<feature type="domain" description="Acyl-CoA oxidase/dehydrogenase middle" evidence="8">
    <location>
        <begin position="127"/>
        <end position="220"/>
    </location>
</feature>
<keyword evidence="4 6" id="KW-0274">FAD</keyword>
<dbReference type="Pfam" id="PF02771">
    <property type="entry name" value="Acyl-CoA_dh_N"/>
    <property type="match status" value="1"/>
</dbReference>
<evidence type="ECO:0000256" key="4">
    <source>
        <dbReference type="ARBA" id="ARBA00022827"/>
    </source>
</evidence>
<dbReference type="Pfam" id="PF02770">
    <property type="entry name" value="Acyl-CoA_dh_M"/>
    <property type="match status" value="1"/>
</dbReference>
<dbReference type="InterPro" id="IPR046373">
    <property type="entry name" value="Acyl-CoA_Oxase/DH_mid-dom_sf"/>
</dbReference>
<dbReference type="PANTHER" id="PTHR43292:SF3">
    <property type="entry name" value="ACYL-COA DEHYDROGENASE FADE29"/>
    <property type="match status" value="1"/>
</dbReference>
<evidence type="ECO:0000259" key="7">
    <source>
        <dbReference type="Pfam" id="PF00441"/>
    </source>
</evidence>
<evidence type="ECO:0000256" key="6">
    <source>
        <dbReference type="RuleBase" id="RU362125"/>
    </source>
</evidence>
<evidence type="ECO:0000313" key="10">
    <source>
        <dbReference type="EMBL" id="ORW20382.1"/>
    </source>
</evidence>
<dbReference type="InterPro" id="IPR009075">
    <property type="entry name" value="AcylCo_DH/oxidase_C"/>
</dbReference>
<evidence type="ECO:0000256" key="2">
    <source>
        <dbReference type="ARBA" id="ARBA00009347"/>
    </source>
</evidence>
<protein>
    <submittedName>
        <fullName evidence="10">Acyl-CoA dehydrogenase</fullName>
    </submittedName>
</protein>
<dbReference type="Gene3D" id="1.20.140.10">
    <property type="entry name" value="Butyryl-CoA Dehydrogenase, subunit A, domain 3"/>
    <property type="match status" value="1"/>
</dbReference>
<dbReference type="Gene3D" id="2.40.110.10">
    <property type="entry name" value="Butyryl-CoA Dehydrogenase, subunit A, domain 2"/>
    <property type="match status" value="1"/>
</dbReference>
<dbReference type="EMBL" id="LQPI01000044">
    <property type="protein sequence ID" value="ORW20382.1"/>
    <property type="molecule type" value="Genomic_DNA"/>
</dbReference>
<dbReference type="GO" id="GO:0050660">
    <property type="term" value="F:flavin adenine dinucleotide binding"/>
    <property type="evidence" value="ECO:0007669"/>
    <property type="project" value="InterPro"/>
</dbReference>
<evidence type="ECO:0000256" key="5">
    <source>
        <dbReference type="ARBA" id="ARBA00023002"/>
    </source>
</evidence>
<dbReference type="RefSeq" id="WP_085138862.1">
    <property type="nucleotide sequence ID" value="NZ_LQPI01000044.1"/>
</dbReference>
<organism evidence="10 11">
    <name type="scientific">Mycolicibacter nonchromogenicus</name>
    <name type="common">Mycobacterium nonchromogenicum</name>
    <dbReference type="NCBI Taxonomy" id="1782"/>
    <lineage>
        <taxon>Bacteria</taxon>
        <taxon>Bacillati</taxon>
        <taxon>Actinomycetota</taxon>
        <taxon>Actinomycetes</taxon>
        <taxon>Mycobacteriales</taxon>
        <taxon>Mycobacteriaceae</taxon>
        <taxon>Mycolicibacter</taxon>
    </lineage>
</organism>
<keyword evidence="11" id="KW-1185">Reference proteome</keyword>
<evidence type="ECO:0000256" key="1">
    <source>
        <dbReference type="ARBA" id="ARBA00001974"/>
    </source>
</evidence>
<dbReference type="InterPro" id="IPR052161">
    <property type="entry name" value="Mycobact_Acyl-CoA_DH"/>
</dbReference>
<comment type="cofactor">
    <cofactor evidence="1 6">
        <name>FAD</name>
        <dbReference type="ChEBI" id="CHEBI:57692"/>
    </cofactor>
</comment>
<dbReference type="Gene3D" id="1.10.540.10">
    <property type="entry name" value="Acyl-CoA dehydrogenase/oxidase, N-terminal domain"/>
    <property type="match status" value="1"/>
</dbReference>
<dbReference type="GO" id="GO:0016627">
    <property type="term" value="F:oxidoreductase activity, acting on the CH-CH group of donors"/>
    <property type="evidence" value="ECO:0007669"/>
    <property type="project" value="InterPro"/>
</dbReference>
<dbReference type="SUPFAM" id="SSF47203">
    <property type="entry name" value="Acyl-CoA dehydrogenase C-terminal domain-like"/>
    <property type="match status" value="1"/>
</dbReference>
<gene>
    <name evidence="10" type="ORF">AWC18_11935</name>
</gene>
<dbReference type="Proteomes" id="UP000193108">
    <property type="component" value="Unassembled WGS sequence"/>
</dbReference>
<dbReference type="AlphaFoldDB" id="A0A1X1ZAM1"/>
<dbReference type="InterPro" id="IPR013786">
    <property type="entry name" value="AcylCoA_DH/ox_N"/>
</dbReference>
<keyword evidence="5 6" id="KW-0560">Oxidoreductase</keyword>